<dbReference type="PANTHER" id="PTHR46702:SF2">
    <property type="entry name" value="DNA LIGASE (DUF1666)"/>
    <property type="match status" value="1"/>
</dbReference>
<gene>
    <name evidence="2" type="ORF">FRX31_007679</name>
</gene>
<accession>A0A7J6WZ45</accession>
<name>A0A7J6WZ45_THATH</name>
<dbReference type="GO" id="GO:0016874">
    <property type="term" value="F:ligase activity"/>
    <property type="evidence" value="ECO:0007669"/>
    <property type="project" value="UniProtKB-KW"/>
</dbReference>
<dbReference type="Proteomes" id="UP000554482">
    <property type="component" value="Unassembled WGS sequence"/>
</dbReference>
<proteinExistence type="predicted"/>
<protein>
    <submittedName>
        <fullName evidence="2">Dna ligase</fullName>
    </submittedName>
</protein>
<reference evidence="2 3" key="1">
    <citation type="submission" date="2020-06" db="EMBL/GenBank/DDBJ databases">
        <title>Transcriptomic and genomic resources for Thalictrum thalictroides and T. hernandezii: Facilitating candidate gene discovery in an emerging model plant lineage.</title>
        <authorList>
            <person name="Arias T."/>
            <person name="Riano-Pachon D.M."/>
            <person name="Di Stilio V.S."/>
        </authorList>
    </citation>
    <scope>NUCLEOTIDE SEQUENCE [LARGE SCALE GENOMIC DNA]</scope>
    <source>
        <strain evidence="3">cv. WT478/WT964</strain>
        <tissue evidence="2">Leaves</tissue>
    </source>
</reference>
<keyword evidence="2" id="KW-0436">Ligase</keyword>
<organism evidence="2 3">
    <name type="scientific">Thalictrum thalictroides</name>
    <name type="common">Rue-anemone</name>
    <name type="synonym">Anemone thalictroides</name>
    <dbReference type="NCBI Taxonomy" id="46969"/>
    <lineage>
        <taxon>Eukaryota</taxon>
        <taxon>Viridiplantae</taxon>
        <taxon>Streptophyta</taxon>
        <taxon>Embryophyta</taxon>
        <taxon>Tracheophyta</taxon>
        <taxon>Spermatophyta</taxon>
        <taxon>Magnoliopsida</taxon>
        <taxon>Ranunculales</taxon>
        <taxon>Ranunculaceae</taxon>
        <taxon>Thalictroideae</taxon>
        <taxon>Thalictrum</taxon>
    </lineage>
</organism>
<dbReference type="AlphaFoldDB" id="A0A7J6WZ45"/>
<evidence type="ECO:0000256" key="1">
    <source>
        <dbReference type="SAM" id="MobiDB-lite"/>
    </source>
</evidence>
<feature type="region of interest" description="Disordered" evidence="1">
    <location>
        <begin position="156"/>
        <end position="192"/>
    </location>
</feature>
<feature type="compositionally biased region" description="Polar residues" evidence="1">
    <location>
        <begin position="156"/>
        <end position="168"/>
    </location>
</feature>
<sequence length="327" mass="37407">MSEDHQTGEIGFRDKYETLSRKSAYCPESLWMVSCNSLSNWSFHPHELVHFFFNLCSTLLVKVFSSLCAVATSQSATDGYQAISLEDIWFFTDDFLRKEEDLVADIIYDGEALVFLPKQTTKNDHVPFKEGSMSPESLFEDADDVFVTEPFITLSPQGSDSIQNNDYLSDQEEHSTEDGESITIPPSEADSIEDDFHSPTLIDQKEEHATTTIEEEKCDNREDANNETMGTKISEDGKFFILETKKVHYQEKSEKEIIGDLFTDGSTSKSSSEWRNSINYRGSGTEDPFSSSSRRSCQTWESYTVYQKYDEEMMFFDRYSTQKLSEA</sequence>
<evidence type="ECO:0000313" key="2">
    <source>
        <dbReference type="EMBL" id="KAF5202729.1"/>
    </source>
</evidence>
<feature type="non-terminal residue" evidence="2">
    <location>
        <position position="327"/>
    </location>
</feature>
<dbReference type="OrthoDB" id="1909644at2759"/>
<feature type="region of interest" description="Disordered" evidence="1">
    <location>
        <begin position="265"/>
        <end position="294"/>
    </location>
</feature>
<keyword evidence="3" id="KW-1185">Reference proteome</keyword>
<dbReference type="PANTHER" id="PTHR46702">
    <property type="entry name" value="DNA LIGASE (DUF1666)-RELATED"/>
    <property type="match status" value="1"/>
</dbReference>
<dbReference type="EMBL" id="JABWDY010007713">
    <property type="protein sequence ID" value="KAF5202729.1"/>
    <property type="molecule type" value="Genomic_DNA"/>
</dbReference>
<comment type="caution">
    <text evidence="2">The sequence shown here is derived from an EMBL/GenBank/DDBJ whole genome shotgun (WGS) entry which is preliminary data.</text>
</comment>
<evidence type="ECO:0000313" key="3">
    <source>
        <dbReference type="Proteomes" id="UP000554482"/>
    </source>
</evidence>